<gene>
    <name evidence="1" type="ORF">GCM10011516_31720</name>
</gene>
<protein>
    <recommendedName>
        <fullName evidence="3">Fimbrillin family protein</fullName>
    </recommendedName>
</protein>
<name>A0A8H9G192_9SPHI</name>
<reference evidence="1" key="2">
    <citation type="submission" date="2020-09" db="EMBL/GenBank/DDBJ databases">
        <authorList>
            <person name="Sun Q."/>
            <person name="Zhou Y."/>
        </authorList>
    </citation>
    <scope>NUCLEOTIDE SEQUENCE</scope>
    <source>
        <strain evidence="1">CGMCC 1.15966</strain>
    </source>
</reference>
<evidence type="ECO:0008006" key="3">
    <source>
        <dbReference type="Google" id="ProtNLM"/>
    </source>
</evidence>
<dbReference type="PROSITE" id="PS51257">
    <property type="entry name" value="PROKAR_LIPOPROTEIN"/>
    <property type="match status" value="1"/>
</dbReference>
<organism evidence="1 2">
    <name type="scientific">Sphingobacterium cellulitidis</name>
    <dbReference type="NCBI Taxonomy" id="1768011"/>
    <lineage>
        <taxon>Bacteria</taxon>
        <taxon>Pseudomonadati</taxon>
        <taxon>Bacteroidota</taxon>
        <taxon>Sphingobacteriia</taxon>
        <taxon>Sphingobacteriales</taxon>
        <taxon>Sphingobacteriaceae</taxon>
        <taxon>Sphingobacterium</taxon>
    </lineage>
</organism>
<dbReference type="EMBL" id="BMKM01000012">
    <property type="protein sequence ID" value="GGE31645.1"/>
    <property type="molecule type" value="Genomic_DNA"/>
</dbReference>
<dbReference type="AlphaFoldDB" id="A0A8H9G192"/>
<dbReference type="RefSeq" id="WP_094256325.1">
    <property type="nucleotide sequence ID" value="NZ_BMKM01000012.1"/>
</dbReference>
<reference evidence="1" key="1">
    <citation type="journal article" date="2014" name="Int. J. Syst. Evol. Microbiol.">
        <title>Complete genome sequence of Corynebacterium casei LMG S-19264T (=DSM 44701T), isolated from a smear-ripened cheese.</title>
        <authorList>
            <consortium name="US DOE Joint Genome Institute (JGI-PGF)"/>
            <person name="Walter F."/>
            <person name="Albersmeier A."/>
            <person name="Kalinowski J."/>
            <person name="Ruckert C."/>
        </authorList>
    </citation>
    <scope>NUCLEOTIDE SEQUENCE</scope>
    <source>
        <strain evidence="1">CGMCC 1.15966</strain>
    </source>
</reference>
<accession>A0A8H9G192</accession>
<keyword evidence="2" id="KW-1185">Reference proteome</keyword>
<evidence type="ECO:0000313" key="1">
    <source>
        <dbReference type="EMBL" id="GGE31645.1"/>
    </source>
</evidence>
<proteinExistence type="predicted"/>
<evidence type="ECO:0000313" key="2">
    <source>
        <dbReference type="Proteomes" id="UP000614460"/>
    </source>
</evidence>
<dbReference type="Proteomes" id="UP000614460">
    <property type="component" value="Unassembled WGS sequence"/>
</dbReference>
<sequence length="537" mass="59226">MEFTLLKKMTKLKSILFLAVLFVGFQSCQKSESESAGNLNTTVKFNLSVGSPEEENILVGNSRTTKRSPESNVQLSNVQISDNLNMEVIVLKDSESSAMNYSSAVNSENRAASQVVRKTLKHGVKYRIMVYNEDGSHQGNYDYIFGSEDPNNPLKVNAGKTYTFVIYSVNSTTDLPNVTNQNSLNNASINSVSGDLMYFKKKLYIPHGDSYLDAILVHQFSQITTSIEMDNSMTGSIQAIANTRITPTRAAGNLKISDNSLTFSSGTTMANVNFPSVPGSTTTITADSTLIFSPATTTANFVIGSITLDGETKTDISVPNIKITPGHKYKLLLRFRVCTQNVTSSGLNWNYPEKTWYDWYGRKITGIIIGSTYYPNNSYIRRTFDAPQANYGFQFDITDLDNAFNMKVNDNYIFGTSENDQIQFQTNPSLGTVRNIEFVDGTEYATGNIPQVFNMKGTADKPLVRILISRNGQITMYGSKTSGGNLVQLRMKGNQQFNNVPWDGTGPNEVIVSQKVDGKTVIIGTGTGRKRVACPKK</sequence>
<comment type="caution">
    <text evidence="1">The sequence shown here is derived from an EMBL/GenBank/DDBJ whole genome shotgun (WGS) entry which is preliminary data.</text>
</comment>